<protein>
    <submittedName>
        <fullName evidence="3">GNAT family N-acetyltransferase</fullName>
    </submittedName>
</protein>
<dbReference type="KEGG" id="hra:EI982_11005"/>
<dbReference type="Pfam" id="PF00583">
    <property type="entry name" value="Acetyltransf_1"/>
    <property type="match status" value="1"/>
</dbReference>
<keyword evidence="4" id="KW-1185">Reference proteome</keyword>
<dbReference type="InterPro" id="IPR050276">
    <property type="entry name" value="MshD_Acetyltransferase"/>
</dbReference>
<keyword evidence="3" id="KW-0808">Transferase</keyword>
<dbReference type="CDD" id="cd04301">
    <property type="entry name" value="NAT_SF"/>
    <property type="match status" value="1"/>
</dbReference>
<evidence type="ECO:0000313" key="3">
    <source>
        <dbReference type="EMBL" id="QGX95283.1"/>
    </source>
</evidence>
<evidence type="ECO:0000313" key="4">
    <source>
        <dbReference type="Proteomes" id="UP000428325"/>
    </source>
</evidence>
<proteinExistence type="predicted"/>
<dbReference type="OrthoDB" id="51421at2157"/>
<dbReference type="PANTHER" id="PTHR43617:SF22">
    <property type="entry name" value="L-AMINO ACID N-ACETYLTRANSFERASE AAAT"/>
    <property type="match status" value="1"/>
</dbReference>
<organism evidence="3 4">
    <name type="scientific">Haloplanus rallus</name>
    <dbReference type="NCBI Taxonomy" id="1816183"/>
    <lineage>
        <taxon>Archaea</taxon>
        <taxon>Methanobacteriati</taxon>
        <taxon>Methanobacteriota</taxon>
        <taxon>Stenosarchaea group</taxon>
        <taxon>Halobacteria</taxon>
        <taxon>Halobacteriales</taxon>
        <taxon>Haloferacaceae</taxon>
        <taxon>Haloplanus</taxon>
    </lineage>
</organism>
<dbReference type="RefSeq" id="WP_157689742.1">
    <property type="nucleotide sequence ID" value="NZ_CP034345.1"/>
</dbReference>
<accession>A0A6B9FGG3</accession>
<dbReference type="PANTHER" id="PTHR43617">
    <property type="entry name" value="L-AMINO ACID N-ACETYLTRANSFERASE"/>
    <property type="match status" value="1"/>
</dbReference>
<reference evidence="3 4" key="1">
    <citation type="submission" date="2018-12" db="EMBL/GenBank/DDBJ databases">
        <title>Complete genome sequence of Haloplanus rallus MBLA0036.</title>
        <authorList>
            <person name="Nam Y.-d."/>
            <person name="Kang J."/>
            <person name="Chung W.-H."/>
            <person name="Park Y.S."/>
        </authorList>
    </citation>
    <scope>NUCLEOTIDE SEQUENCE [LARGE SCALE GENOMIC DNA]</scope>
    <source>
        <strain evidence="3 4">MBLA0036</strain>
    </source>
</reference>
<gene>
    <name evidence="3" type="ORF">EI982_11005</name>
</gene>
<dbReference type="PROSITE" id="PS51186">
    <property type="entry name" value="GNAT"/>
    <property type="match status" value="1"/>
</dbReference>
<sequence>MTDDSTYPDEVSGPFPRPPTAFEDREGRSITVRRYDPDDRGALTAMYEAFDPADRAQGIPPTTEKRITEWLDAITGEETVNVVATHGDDAVGHATLVPDEPEGTAELAIFVLQAYQHAGIGTRLLKTLLGAGAADGFERVWLSVERWNEPAISLYEKVGFRASDTESFEHEMAIRLADQTESTG</sequence>
<dbReference type="EMBL" id="CP034345">
    <property type="protein sequence ID" value="QGX95283.1"/>
    <property type="molecule type" value="Genomic_DNA"/>
</dbReference>
<name>A0A6B9FGG3_9EURY</name>
<dbReference type="AlphaFoldDB" id="A0A6B9FGG3"/>
<dbReference type="Proteomes" id="UP000428325">
    <property type="component" value="Chromosome"/>
</dbReference>
<feature type="region of interest" description="Disordered" evidence="1">
    <location>
        <begin position="1"/>
        <end position="29"/>
    </location>
</feature>
<feature type="domain" description="N-acetyltransferase" evidence="2">
    <location>
        <begin position="30"/>
        <end position="181"/>
    </location>
</feature>
<dbReference type="Gene3D" id="3.40.630.30">
    <property type="match status" value="1"/>
</dbReference>
<evidence type="ECO:0000259" key="2">
    <source>
        <dbReference type="PROSITE" id="PS51186"/>
    </source>
</evidence>
<dbReference type="GeneID" id="99246560"/>
<dbReference type="InterPro" id="IPR016181">
    <property type="entry name" value="Acyl_CoA_acyltransferase"/>
</dbReference>
<evidence type="ECO:0000256" key="1">
    <source>
        <dbReference type="SAM" id="MobiDB-lite"/>
    </source>
</evidence>
<dbReference type="GO" id="GO:0016747">
    <property type="term" value="F:acyltransferase activity, transferring groups other than amino-acyl groups"/>
    <property type="evidence" value="ECO:0007669"/>
    <property type="project" value="InterPro"/>
</dbReference>
<dbReference type="SUPFAM" id="SSF55729">
    <property type="entry name" value="Acyl-CoA N-acyltransferases (Nat)"/>
    <property type="match status" value="1"/>
</dbReference>
<dbReference type="InterPro" id="IPR000182">
    <property type="entry name" value="GNAT_dom"/>
</dbReference>